<protein>
    <submittedName>
        <fullName evidence="1">Uncharacterized protein</fullName>
    </submittedName>
</protein>
<name>A0AAU9T5F6_THLAR</name>
<organism evidence="1 2">
    <name type="scientific">Thlaspi arvense</name>
    <name type="common">Field penny-cress</name>
    <dbReference type="NCBI Taxonomy" id="13288"/>
    <lineage>
        <taxon>Eukaryota</taxon>
        <taxon>Viridiplantae</taxon>
        <taxon>Streptophyta</taxon>
        <taxon>Embryophyta</taxon>
        <taxon>Tracheophyta</taxon>
        <taxon>Spermatophyta</taxon>
        <taxon>Magnoliopsida</taxon>
        <taxon>eudicotyledons</taxon>
        <taxon>Gunneridae</taxon>
        <taxon>Pentapetalae</taxon>
        <taxon>rosids</taxon>
        <taxon>malvids</taxon>
        <taxon>Brassicales</taxon>
        <taxon>Brassicaceae</taxon>
        <taxon>Thlaspideae</taxon>
        <taxon>Thlaspi</taxon>
    </lineage>
</organism>
<dbReference type="AlphaFoldDB" id="A0AAU9T5F6"/>
<accession>A0AAU9T5F6</accession>
<gene>
    <name evidence="1" type="ORF">TAV2_LOCUS23718</name>
</gene>
<dbReference type="Proteomes" id="UP000836841">
    <property type="component" value="Chromosome 7"/>
</dbReference>
<proteinExistence type="predicted"/>
<sequence length="109" mass="12659">MMNITNGNTSTFIVDNFDDIFSHLSTHYFRQKISLKEIGETSTRQTRPKTCFLEITCHNKMTCNEFCRYRGYILGSGTCEYYVGVKDGHCCCSLNFESQEFFISHDTYS</sequence>
<evidence type="ECO:0000313" key="1">
    <source>
        <dbReference type="EMBL" id="CAH2079273.1"/>
    </source>
</evidence>
<keyword evidence="2" id="KW-1185">Reference proteome</keyword>
<dbReference type="EMBL" id="OU466863">
    <property type="protein sequence ID" value="CAH2079273.1"/>
    <property type="molecule type" value="Genomic_DNA"/>
</dbReference>
<evidence type="ECO:0000313" key="2">
    <source>
        <dbReference type="Proteomes" id="UP000836841"/>
    </source>
</evidence>
<reference evidence="1 2" key="1">
    <citation type="submission" date="2022-03" db="EMBL/GenBank/DDBJ databases">
        <authorList>
            <person name="Nunn A."/>
            <person name="Chopra R."/>
            <person name="Nunn A."/>
            <person name="Contreras Garrido A."/>
        </authorList>
    </citation>
    <scope>NUCLEOTIDE SEQUENCE [LARGE SCALE GENOMIC DNA]</scope>
</reference>